<organism evidence="1 2">
    <name type="scientific">Kocuria oceani</name>
    <dbReference type="NCBI Taxonomy" id="988827"/>
    <lineage>
        <taxon>Bacteria</taxon>
        <taxon>Bacillati</taxon>
        <taxon>Actinomycetota</taxon>
        <taxon>Actinomycetes</taxon>
        <taxon>Micrococcales</taxon>
        <taxon>Micrococcaceae</taxon>
        <taxon>Kocuria</taxon>
    </lineage>
</organism>
<evidence type="ECO:0000313" key="2">
    <source>
        <dbReference type="Proteomes" id="UP001595797"/>
    </source>
</evidence>
<dbReference type="EMBL" id="JBHSIW010000005">
    <property type="protein sequence ID" value="MFC4902537.1"/>
    <property type="molecule type" value="Genomic_DNA"/>
</dbReference>
<keyword evidence="2" id="KW-1185">Reference proteome</keyword>
<accession>A0ABV9TEX3</accession>
<evidence type="ECO:0000313" key="1">
    <source>
        <dbReference type="EMBL" id="MFC4902537.1"/>
    </source>
</evidence>
<dbReference type="Proteomes" id="UP001595797">
    <property type="component" value="Unassembled WGS sequence"/>
</dbReference>
<comment type="caution">
    <text evidence="1">The sequence shown here is derived from an EMBL/GenBank/DDBJ whole genome shotgun (WGS) entry which is preliminary data.</text>
</comment>
<name>A0ABV9TEX3_9MICC</name>
<gene>
    <name evidence="1" type="ORF">ACFPCS_03040</name>
</gene>
<reference evidence="2" key="1">
    <citation type="journal article" date="2019" name="Int. J. Syst. Evol. Microbiol.">
        <title>The Global Catalogue of Microorganisms (GCM) 10K type strain sequencing project: providing services to taxonomists for standard genome sequencing and annotation.</title>
        <authorList>
            <consortium name="The Broad Institute Genomics Platform"/>
            <consortium name="The Broad Institute Genome Sequencing Center for Infectious Disease"/>
            <person name="Wu L."/>
            <person name="Ma J."/>
        </authorList>
    </citation>
    <scope>NUCLEOTIDE SEQUENCE [LARGE SCALE GENOMIC DNA]</scope>
    <source>
        <strain evidence="2">CGMCC 4.6946</strain>
    </source>
</reference>
<sequence length="202" mass="21645">MNTIESAQTNLDAARAARAEHVALIQSTARDYHGAKAKADSYLQLLGNGEVTSLEAGAIKSAPQALAELHQALTAELSSFDAEVLNAEVDVIRAQVIDSASDLLSFEDRERIVSDLADAIEPALAVAKAKLDAHNRVIAGAESALRNHRSRDLNGVRLEINASVPYLTVDGETYTTANDTGLADALATELNKRRLQSAWDNR</sequence>
<dbReference type="RefSeq" id="WP_277551739.1">
    <property type="nucleotide sequence ID" value="NZ_JARAMH010000012.1"/>
</dbReference>
<proteinExistence type="predicted"/>
<protein>
    <submittedName>
        <fullName evidence="1">Uncharacterized protein</fullName>
    </submittedName>
</protein>